<proteinExistence type="evidence at transcript level"/>
<accession>I3S6W6</accession>
<dbReference type="EMBL" id="BT136213">
    <property type="protein sequence ID" value="AFK36008.1"/>
    <property type="molecule type" value="mRNA"/>
</dbReference>
<reference evidence="1" key="1">
    <citation type="submission" date="2012-05" db="EMBL/GenBank/DDBJ databases">
        <authorList>
            <person name="Krishnakumar V."/>
            <person name="Cheung F."/>
            <person name="Xiao Y."/>
            <person name="Chan A."/>
            <person name="Moskal W.A."/>
            <person name="Town C.D."/>
        </authorList>
    </citation>
    <scope>NUCLEOTIDE SEQUENCE</scope>
</reference>
<evidence type="ECO:0000313" key="1">
    <source>
        <dbReference type="EMBL" id="AFK36008.1"/>
    </source>
</evidence>
<dbReference type="AlphaFoldDB" id="I3S6W6"/>
<protein>
    <submittedName>
        <fullName evidence="1">Uncharacterized protein</fullName>
    </submittedName>
</protein>
<organism evidence="1">
    <name type="scientific">Lotus japonicus</name>
    <name type="common">Lotus corniculatus var. japonicus</name>
    <dbReference type="NCBI Taxonomy" id="34305"/>
    <lineage>
        <taxon>Eukaryota</taxon>
        <taxon>Viridiplantae</taxon>
        <taxon>Streptophyta</taxon>
        <taxon>Embryophyta</taxon>
        <taxon>Tracheophyta</taxon>
        <taxon>Spermatophyta</taxon>
        <taxon>Magnoliopsida</taxon>
        <taxon>eudicotyledons</taxon>
        <taxon>Gunneridae</taxon>
        <taxon>Pentapetalae</taxon>
        <taxon>rosids</taxon>
        <taxon>fabids</taxon>
        <taxon>Fabales</taxon>
        <taxon>Fabaceae</taxon>
        <taxon>Papilionoideae</taxon>
        <taxon>50 kb inversion clade</taxon>
        <taxon>NPAAA clade</taxon>
        <taxon>Hologalegina</taxon>
        <taxon>robinioid clade</taxon>
        <taxon>Loteae</taxon>
        <taxon>Lotus</taxon>
    </lineage>
</organism>
<sequence>MKELHRFTLQAYLLPKDLAIKGANSTHGRTHIVS</sequence>
<name>I3S6W6_LOTJA</name>